<dbReference type="KEGG" id="phu:Phum_PHUM347090"/>
<feature type="compositionally biased region" description="Basic and acidic residues" evidence="1">
    <location>
        <begin position="337"/>
        <end position="346"/>
    </location>
</feature>
<feature type="compositionally biased region" description="Basic and acidic residues" evidence="1">
    <location>
        <begin position="2207"/>
        <end position="2221"/>
    </location>
</feature>
<feature type="compositionally biased region" description="Polar residues" evidence="1">
    <location>
        <begin position="1714"/>
        <end position="1725"/>
    </location>
</feature>
<feature type="compositionally biased region" description="Basic and acidic residues" evidence="1">
    <location>
        <begin position="1159"/>
        <end position="1183"/>
    </location>
</feature>
<protein>
    <submittedName>
        <fullName evidence="3 4">Uncharacterized protein</fullName>
    </submittedName>
</protein>
<feature type="compositionally biased region" description="Basic and acidic residues" evidence="1">
    <location>
        <begin position="1419"/>
        <end position="1448"/>
    </location>
</feature>
<dbReference type="Proteomes" id="UP000009046">
    <property type="component" value="Unassembled WGS sequence"/>
</dbReference>
<feature type="compositionally biased region" description="Basic and acidic residues" evidence="1">
    <location>
        <begin position="1068"/>
        <end position="1130"/>
    </location>
</feature>
<feature type="compositionally biased region" description="Basic and acidic residues" evidence="1">
    <location>
        <begin position="1000"/>
        <end position="1013"/>
    </location>
</feature>
<feature type="region of interest" description="Disordered" evidence="1">
    <location>
        <begin position="2267"/>
        <end position="2338"/>
    </location>
</feature>
<feature type="compositionally biased region" description="Polar residues" evidence="1">
    <location>
        <begin position="2065"/>
        <end position="2074"/>
    </location>
</feature>
<feature type="compositionally biased region" description="Basic and acidic residues" evidence="1">
    <location>
        <begin position="649"/>
        <end position="669"/>
    </location>
</feature>
<proteinExistence type="predicted"/>
<feature type="compositionally biased region" description="Basic and acidic residues" evidence="1">
    <location>
        <begin position="1566"/>
        <end position="1587"/>
    </location>
</feature>
<dbReference type="OMA" id="EDHCIED"/>
<feature type="compositionally biased region" description="Basic and acidic residues" evidence="1">
    <location>
        <begin position="2026"/>
        <end position="2064"/>
    </location>
</feature>
<feature type="compositionally biased region" description="Basic and acidic residues" evidence="1">
    <location>
        <begin position="482"/>
        <end position="491"/>
    </location>
</feature>
<feature type="compositionally biased region" description="Basic and acidic residues" evidence="1">
    <location>
        <begin position="2267"/>
        <end position="2280"/>
    </location>
</feature>
<feature type="compositionally biased region" description="Basic and acidic residues" evidence="1">
    <location>
        <begin position="382"/>
        <end position="391"/>
    </location>
</feature>
<feature type="compositionally biased region" description="Polar residues" evidence="1">
    <location>
        <begin position="548"/>
        <end position="559"/>
    </location>
</feature>
<evidence type="ECO:0000256" key="1">
    <source>
        <dbReference type="SAM" id="MobiDB-lite"/>
    </source>
</evidence>
<dbReference type="HOGENOM" id="CLU_229394_0_0_1"/>
<feature type="compositionally biased region" description="Basic and acidic residues" evidence="1">
    <location>
        <begin position="1393"/>
        <end position="1409"/>
    </location>
</feature>
<feature type="compositionally biased region" description="Basic and acidic residues" evidence="1">
    <location>
        <begin position="2131"/>
        <end position="2143"/>
    </location>
</feature>
<keyword evidence="5" id="KW-1185">Reference proteome</keyword>
<feature type="compositionally biased region" description="Polar residues" evidence="1">
    <location>
        <begin position="1556"/>
        <end position="1565"/>
    </location>
</feature>
<feature type="compositionally biased region" description="Basic and acidic residues" evidence="1">
    <location>
        <begin position="930"/>
        <end position="946"/>
    </location>
</feature>
<evidence type="ECO:0000313" key="4">
    <source>
        <dbReference type="EnsemblMetazoa" id="PHUM347090-PA"/>
    </source>
</evidence>
<feature type="region of interest" description="Disordered" evidence="1">
    <location>
        <begin position="1944"/>
        <end position="2231"/>
    </location>
</feature>
<feature type="compositionally biased region" description="Polar residues" evidence="1">
    <location>
        <begin position="17"/>
        <end position="31"/>
    </location>
</feature>
<feature type="region of interest" description="Disordered" evidence="1">
    <location>
        <begin position="1804"/>
        <end position="1823"/>
    </location>
</feature>
<reference evidence="3" key="1">
    <citation type="submission" date="2007-04" db="EMBL/GenBank/DDBJ databases">
        <title>Annotation of Pediculus humanus corporis strain USDA.</title>
        <authorList>
            <person name="Kirkness E."/>
            <person name="Hannick L."/>
            <person name="Hass B."/>
            <person name="Bruggner R."/>
            <person name="Lawson D."/>
            <person name="Bidwell S."/>
            <person name="Joardar V."/>
            <person name="Caler E."/>
            <person name="Walenz B."/>
            <person name="Inman J."/>
            <person name="Schobel S."/>
            <person name="Galinsky K."/>
            <person name="Amedeo P."/>
            <person name="Strausberg R."/>
        </authorList>
    </citation>
    <scope>NUCLEOTIDE SEQUENCE</scope>
    <source>
        <strain evidence="3">USDA</strain>
    </source>
</reference>
<feature type="compositionally biased region" description="Basic residues" evidence="1">
    <location>
        <begin position="1962"/>
        <end position="1974"/>
    </location>
</feature>
<feature type="compositionally biased region" description="Basic and acidic residues" evidence="1">
    <location>
        <begin position="1205"/>
        <end position="1223"/>
    </location>
</feature>
<feature type="compositionally biased region" description="Basic and acidic residues" evidence="1">
    <location>
        <begin position="1516"/>
        <end position="1531"/>
    </location>
</feature>
<feature type="compositionally biased region" description="Polar residues" evidence="1">
    <location>
        <begin position="2297"/>
        <end position="2316"/>
    </location>
</feature>
<feature type="compositionally biased region" description="Basic and acidic residues" evidence="1">
    <location>
        <begin position="1737"/>
        <end position="1775"/>
    </location>
</feature>
<dbReference type="EMBL" id="AAZO01004042">
    <property type="status" value="NOT_ANNOTATED_CDS"/>
    <property type="molecule type" value="Genomic_DNA"/>
</dbReference>
<keyword evidence="2" id="KW-0812">Transmembrane</keyword>
<dbReference type="CTD" id="8231898"/>
<feature type="compositionally biased region" description="Basic and acidic residues" evidence="1">
    <location>
        <begin position="2091"/>
        <end position="2125"/>
    </location>
</feature>
<name>E0VNW7_PEDHC</name>
<feature type="compositionally biased region" description="Basic and acidic residues" evidence="1">
    <location>
        <begin position="503"/>
        <end position="547"/>
    </location>
</feature>
<dbReference type="GeneID" id="8231898"/>
<feature type="compositionally biased region" description="Basic and acidic residues" evidence="1">
    <location>
        <begin position="149"/>
        <end position="218"/>
    </location>
</feature>
<dbReference type="eggNOG" id="ENOG502TBQ5">
    <property type="taxonomic scope" value="Eukaryota"/>
</dbReference>
<feature type="compositionally biased region" description="Polar residues" evidence="1">
    <location>
        <begin position="2014"/>
        <end position="2025"/>
    </location>
</feature>
<accession>E0VNW7</accession>
<reference evidence="3" key="2">
    <citation type="submission" date="2007-04" db="EMBL/GenBank/DDBJ databases">
        <title>The genome of the human body louse.</title>
        <authorList>
            <consortium name="The Human Body Louse Genome Consortium"/>
            <person name="Kirkness E."/>
            <person name="Walenz B."/>
            <person name="Hass B."/>
            <person name="Bruggner R."/>
            <person name="Strausberg R."/>
        </authorList>
    </citation>
    <scope>NUCLEOTIDE SEQUENCE</scope>
    <source>
        <strain evidence="3">USDA</strain>
    </source>
</reference>
<feature type="compositionally biased region" description="Basic and acidic residues" evidence="1">
    <location>
        <begin position="883"/>
        <end position="920"/>
    </location>
</feature>
<feature type="compositionally biased region" description="Basic and acidic residues" evidence="1">
    <location>
        <begin position="1456"/>
        <end position="1508"/>
    </location>
</feature>
<organism>
    <name type="scientific">Pediculus humanus subsp. corporis</name>
    <name type="common">Body louse</name>
    <dbReference type="NCBI Taxonomy" id="121224"/>
    <lineage>
        <taxon>Eukaryota</taxon>
        <taxon>Metazoa</taxon>
        <taxon>Ecdysozoa</taxon>
        <taxon>Arthropoda</taxon>
        <taxon>Hexapoda</taxon>
        <taxon>Insecta</taxon>
        <taxon>Pterygota</taxon>
        <taxon>Neoptera</taxon>
        <taxon>Paraneoptera</taxon>
        <taxon>Psocodea</taxon>
        <taxon>Troctomorpha</taxon>
        <taxon>Phthiraptera</taxon>
        <taxon>Anoplura</taxon>
        <taxon>Pediculidae</taxon>
        <taxon>Pediculus</taxon>
    </lineage>
</organism>
<dbReference type="EMBL" id="DS235354">
    <property type="protein sequence ID" value="EEB15073.1"/>
    <property type="molecule type" value="Genomic_DNA"/>
</dbReference>
<evidence type="ECO:0000313" key="5">
    <source>
        <dbReference type="Proteomes" id="UP000009046"/>
    </source>
</evidence>
<evidence type="ECO:0000256" key="2">
    <source>
        <dbReference type="SAM" id="Phobius"/>
    </source>
</evidence>
<feature type="compositionally biased region" description="Basic and acidic residues" evidence="1">
    <location>
        <begin position="823"/>
        <end position="853"/>
    </location>
</feature>
<feature type="compositionally biased region" description="Basic and acidic residues" evidence="1">
    <location>
        <begin position="601"/>
        <end position="633"/>
    </location>
</feature>
<feature type="compositionally biased region" description="Basic and acidic residues" evidence="1">
    <location>
        <begin position="245"/>
        <end position="319"/>
    </location>
</feature>
<dbReference type="InParanoid" id="E0VNW7"/>
<evidence type="ECO:0000313" key="3">
    <source>
        <dbReference type="EMBL" id="EEB15073.1"/>
    </source>
</evidence>
<feature type="compositionally biased region" description="Basic and acidic residues" evidence="1">
    <location>
        <begin position="226"/>
        <end position="238"/>
    </location>
</feature>
<feature type="compositionally biased region" description="Basic and acidic residues" evidence="1">
    <location>
        <begin position="1594"/>
        <end position="1643"/>
    </location>
</feature>
<feature type="compositionally biased region" description="Basic and acidic residues" evidence="1">
    <location>
        <begin position="1364"/>
        <end position="1384"/>
    </location>
</feature>
<feature type="compositionally biased region" description="Basic and acidic residues" evidence="1">
    <location>
        <begin position="1864"/>
        <end position="1888"/>
    </location>
</feature>
<keyword evidence="2" id="KW-0472">Membrane</keyword>
<feature type="region of interest" description="Disordered" evidence="1">
    <location>
        <begin position="1864"/>
        <end position="1930"/>
    </location>
</feature>
<feature type="region of interest" description="Disordered" evidence="1">
    <location>
        <begin position="1"/>
        <end position="31"/>
    </location>
</feature>
<feature type="compositionally biased region" description="Basic and acidic residues" evidence="1">
    <location>
        <begin position="560"/>
        <end position="580"/>
    </location>
</feature>
<gene>
    <name evidence="4" type="primary">8231898</name>
    <name evidence="3" type="ORF">Phum_PHUM347090</name>
</gene>
<feature type="compositionally biased region" description="Basic and acidic residues" evidence="1">
    <location>
        <begin position="1684"/>
        <end position="1700"/>
    </location>
</feature>
<feature type="compositionally biased region" description="Polar residues" evidence="1">
    <location>
        <begin position="324"/>
        <end position="336"/>
    </location>
</feature>
<feature type="region of interest" description="Disordered" evidence="1">
    <location>
        <begin position="1681"/>
        <end position="1791"/>
    </location>
</feature>
<feature type="compositionally biased region" description="Polar residues" evidence="1">
    <location>
        <begin position="446"/>
        <end position="455"/>
    </location>
</feature>
<feature type="compositionally biased region" description="Basic and acidic residues" evidence="1">
    <location>
        <begin position="758"/>
        <end position="812"/>
    </location>
</feature>
<feature type="compositionally biased region" description="Polar residues" evidence="1">
    <location>
        <begin position="2196"/>
        <end position="2206"/>
    </location>
</feature>
<feature type="compositionally biased region" description="Basic and acidic residues" evidence="1">
    <location>
        <begin position="954"/>
        <end position="982"/>
    </location>
</feature>
<dbReference type="RefSeq" id="XP_002427811.1">
    <property type="nucleotide sequence ID" value="XM_002427766.1"/>
</dbReference>
<feature type="compositionally biased region" description="Basic and acidic residues" evidence="1">
    <location>
        <begin position="713"/>
        <end position="734"/>
    </location>
</feature>
<feature type="compositionally biased region" description="Basic and acidic residues" evidence="1">
    <location>
        <begin position="2182"/>
        <end position="2195"/>
    </location>
</feature>
<feature type="compositionally biased region" description="Polar residues" evidence="1">
    <location>
        <begin position="2159"/>
        <end position="2168"/>
    </location>
</feature>
<feature type="compositionally biased region" description="Polar residues" evidence="1">
    <location>
        <begin position="1901"/>
        <end position="1913"/>
    </location>
</feature>
<sequence length="2384" mass="269841">MPRKNQQSNKEKKSEQVDSCNKNSQSIESSIVTKITSHVEEKPQNEKNVCRKVSAVFENVQFGDNNSLQDVKEQKINESGKSVTDEPVQKKTIIKSTLFTDKPDENPTSITSKTNKLSEIVIVKPEENFINMEKEISMKQQQPPVFTKDLQKSNEMKNLNDDVKSPENDKKTGISQKEKEESKTENVSKPSKEDRKEDKDKGKSNDEKKIEDKNDGDSSKTVQPEKSPDKKQSNDKINKNKNVPKKGDDESKKTSQKIKETEIDKVKPENSEKEKTHSQKDILTEKLEEKPEEKTAEQKIENVKTNSKIEKKEKSEPKSKNNNIQEGNNDVNQMRTNHPDHQEKAKTKGKNAKKSTSEGNDKLIPPENINPKDSVAEITTSDSDKAKDKSVKNLPNGKKNSDKKQDNDNSVNVQQGDKNKKSKKENSQGLAVTQNIGKGDVKVNKDVSNNELNATENKKPSEPNMPSIEKMETTKKKKEKKNKMQDDKSKSNDVIVNNLSQVKPKEKIKNDSSDKGDENKKGNKNDSTDKNKKVPEIKTSEKIKNEQNKMNNVVSSDNSQKARSDSKNGEPIKEEQGETKKSRRHKKKQRKHSESTVTDVSTEKTENIKESNKKEEVTKQQNEEPQKSEKDATPKVMINDSVNLMPENKIPHERTTSRKKEKTRVKNSDIKSSGSFLTVNYGTEKSRSRSRSRSTNIIKVSVRGDLIPQAELDKIEQKSEERKSKAMKKEEEKKNKKKLKKLQSENAVIDDVIVEDENDKKKIIQDDKTLEKTKLKSKENKMDEKKPNSENDLKSTEGKGSDKNKKEPEKDVPSLTKTTQVKVETDQKTDNNNDKVIIKTLEENDSSKKKETNQSKIETPIPSSDAILIKTNEKNKGKNVGETIDKNEKNDKDAQKSNVKTEKSDKDKTKELNLQKEEITTAKSPSTMPKQEKNELTKKVDDKEQVKGQNVDINKPESGEKDNLSESKFDKDNTPSKIKSEPRFSTGDGKSDNVSQVGEGKQKEQENEKNETKKSKKNKKEKQSDNKPTVDATPAEKENNNSLGKNEPIESGELAKNVIDPQNVKPSDNQKEKKINITTELFKEHESVKSEQERPATTETKDKIVDLNKDVAPEKLKNKSQKDKSHESVLDFISNEKEKIMKENLPVAKSNENVITMKSNEKETKKNERHDVKLEKEKEKINDESNMSKNDKSELSKSNENVTSTDKKENVPVSVDKSDETIGKKSNLKASDDKNKVREHDAEKTKTASEKKKEAENIKTPELGKIDKVDTSEKKPLKEKDGGDETPGKNLSDEKAEKINNVVQDKKEEKSGEKSHVEPKKLPSKEKEQNLHESMEKNEKLKKSSNNNNNKEVKSSPEVTTVEPQKKSFSEEEKLLKANEKNEKPTNVIQNTKPEKIQEQKEKVLESPKQESQSFIKSEINEREKMAENNNKEELPEKQPDKKPEKIPSETVPAKQSDKKPEKLPSETVSEKQSDKKPEKLPSETVLEKLPLETVPEKQSDKKPEKLPSETVPAKQSDKKPSSENLENAKDKKVKSPKIESDDKVVPPNLVEKSNVPPQNNNDNKTMSDKTMAKEMKPLDKDSKDSEVMIPVKSIEEISKSDKVKDKKPSDEPKIPISDTKSKSDVKEEKGDDKNDEKKDFSKLHKNSSAEFYEELKVSPEIKWTQSEKALTVRNIVNKINIIKTEEKDGKQPPKPDAKESGVISKKVSEKIIDSTTSENNLTKSSETELDQVQQQQDKKDENSGAVDEKPVGSVEPIERRISVSEMIKKLETDKGSGNAQGQEKPGDGEIAVDVIFGSVKERHRGTRKTIDLKPTDGDNSQMKIDDADIENQLKSNNLEFDSELYSKIWPEYVLYKDHERIWEERKASSAKTKDQKPDDEGGKEKIEPPSTPPTKTLLPNNDTKNLKPSTVELSLEKPKVQPIPTIELSSDAPVIKVDEVFLEKTEKVEETTQPLLDVPNRRRGRSRSRSKSRTKNEQNSLSTLAPDSRRSRSRSRSRSDIIKVSAQPEKNVKQMQNPVSSSLKIDNKTQENLKPENVDDKLKFSEDKPSLEKEMKKSEKKTNDITQPKNSESVSKDTKSMTPLLSVQPPEKESIKDKENLKENDSRGSRENVSGKKCDDEKSKKISPVELDKKKISSDKNVDGSNVETNVAKKENDSLVSKNTGNDSPKAEKVELPVSKEPNKQKDSDCKKSENVLQVVTSGKQPTDDAIDKKSDDVHQDLQSPPRKNQHWVTALSSNLILDESFWPNKWQYDDAENYHRVLREKKKQSVEEKRDTPKDSNVQKFSHPLPGGLGSWSSETTYLSKNPQLTNVSTRNDKSNLLDKKKKNKQLSREEELNDSVKYTRFKETSEGSTLATVAKVGAVCIIGASLWMVFGKLRTAL</sequence>
<dbReference type="STRING" id="121224.E0VNW7"/>
<feature type="compositionally biased region" description="Polar residues" evidence="1">
    <location>
        <begin position="670"/>
        <end position="683"/>
    </location>
</feature>
<feature type="compositionally biased region" description="Basic and acidic residues" evidence="1">
    <location>
        <begin position="1230"/>
        <end position="1342"/>
    </location>
</feature>
<feature type="compositionally biased region" description="Basic residues" evidence="1">
    <location>
        <begin position="581"/>
        <end position="591"/>
    </location>
</feature>
<dbReference type="EnsemblMetazoa" id="PHUM347090-RA">
    <property type="protein sequence ID" value="PHUM347090-PA"/>
    <property type="gene ID" value="PHUM347090"/>
</dbReference>
<feature type="compositionally biased region" description="Polar residues" evidence="1">
    <location>
        <begin position="427"/>
        <end position="436"/>
    </location>
</feature>
<feature type="compositionally biased region" description="Polar residues" evidence="1">
    <location>
        <begin position="2222"/>
        <end position="2231"/>
    </location>
</feature>
<reference evidence="4" key="3">
    <citation type="submission" date="2020-05" db="UniProtKB">
        <authorList>
            <consortium name="EnsemblMetazoa"/>
        </authorList>
    </citation>
    <scope>IDENTIFICATION</scope>
    <source>
        <strain evidence="4">USDA</strain>
    </source>
</reference>
<feature type="region of interest" description="Disordered" evidence="1">
    <location>
        <begin position="713"/>
        <end position="1130"/>
    </location>
</feature>
<feature type="region of interest" description="Disordered" evidence="1">
    <location>
        <begin position="1142"/>
        <end position="1659"/>
    </location>
</feature>
<dbReference type="VEuPathDB" id="VectorBase:PHUM347090"/>
<keyword evidence="2" id="KW-1133">Transmembrane helix</keyword>
<feature type="region of interest" description="Disordered" evidence="1">
    <location>
        <begin position="135"/>
        <end position="697"/>
    </location>
</feature>
<feature type="transmembrane region" description="Helical" evidence="2">
    <location>
        <begin position="2357"/>
        <end position="2377"/>
    </location>
</feature>